<accession>A0A1V1NYC1</accession>
<gene>
    <name evidence="1" type="ORF">OMM_11535</name>
</gene>
<protein>
    <submittedName>
        <fullName evidence="1">Uncharacterized protein</fullName>
    </submittedName>
</protein>
<evidence type="ECO:0000313" key="2">
    <source>
        <dbReference type="Proteomes" id="UP000189670"/>
    </source>
</evidence>
<sequence length="128" mass="15352">MITCEELIMDKKKKHPLSAEELKEKIQEKNSELLELCNKSGENCDLTFFCFEKLLMTQIFHLACLYIQYFVVIRHNIIDYAPWLKKGNCYLKNTPVFRTIKTLYGPVRIYRNYIEKKKVGSYTHWTYL</sequence>
<dbReference type="AlphaFoldDB" id="A0A1V1NYC1"/>
<comment type="caution">
    <text evidence="1">The sequence shown here is derived from an EMBL/GenBank/DDBJ whole genome shotgun (WGS) entry which is preliminary data.</text>
</comment>
<name>A0A1V1NYC1_9BACT</name>
<reference evidence="2" key="1">
    <citation type="submission" date="2012-11" db="EMBL/GenBank/DDBJ databases">
        <authorList>
            <person name="Lucero-Rivera Y.E."/>
            <person name="Tovar-Ramirez D."/>
        </authorList>
    </citation>
    <scope>NUCLEOTIDE SEQUENCE [LARGE SCALE GENOMIC DNA]</scope>
    <source>
        <strain evidence="2">Araruama</strain>
    </source>
</reference>
<evidence type="ECO:0000313" key="1">
    <source>
        <dbReference type="EMBL" id="ETR67496.1"/>
    </source>
</evidence>
<dbReference type="EMBL" id="ATBP01001352">
    <property type="protein sequence ID" value="ETR67496.1"/>
    <property type="molecule type" value="Genomic_DNA"/>
</dbReference>
<dbReference type="Proteomes" id="UP000189670">
    <property type="component" value="Unassembled WGS sequence"/>
</dbReference>
<organism evidence="1 2">
    <name type="scientific">Candidatus Magnetoglobus multicellularis str. Araruama</name>
    <dbReference type="NCBI Taxonomy" id="890399"/>
    <lineage>
        <taxon>Bacteria</taxon>
        <taxon>Pseudomonadati</taxon>
        <taxon>Thermodesulfobacteriota</taxon>
        <taxon>Desulfobacteria</taxon>
        <taxon>Desulfobacterales</taxon>
        <taxon>Desulfobacteraceae</taxon>
        <taxon>Candidatus Magnetoglobus</taxon>
    </lineage>
</organism>
<proteinExistence type="predicted"/>